<sequence length="244" mass="26280">MRRRFAPWAAAFLVLTSPGGTALGGGAAPTYRAEVHPGEVRLLRGGQVVRSCPVPPGQQAYALVAADDWSWRPSRDGFQLRVYALTTGRLFAGHTQVGRVARMDHKGNALFVEYASATAEINTRTWVKSLRVAGEGGDIDGWRVAENDRSLLFNSPNGAYSPYEAVRLNYFRYDAATGRVTPPRFAVPARPGCGPVEKDGTQGEGETHTSSEVLVTRHDACGGFEAAFAWTAGFSDKPVVTPPT</sequence>
<gene>
    <name evidence="3" type="ORF">DAERI_060012</name>
</gene>
<reference evidence="4" key="1">
    <citation type="submission" date="2018-01" db="EMBL/GenBank/DDBJ databases">
        <title>Draft Genome Sequence of the Radioresistant Bacterium Deinococcus aerius TR0125, Isolated from the Higher Atmosphere above Japan.</title>
        <authorList>
            <person name="Satoh K."/>
            <person name="Arai H."/>
            <person name="Sanzen T."/>
            <person name="Kawaguchi Y."/>
            <person name="Hayashi H."/>
            <person name="Yokobori S."/>
            <person name="Yamagishi A."/>
            <person name="Oono Y."/>
            <person name="Narumi I."/>
        </authorList>
    </citation>
    <scope>NUCLEOTIDE SEQUENCE [LARGE SCALE GENOMIC DNA]</scope>
    <source>
        <strain evidence="4">TR0125</strain>
    </source>
</reference>
<feature type="signal peptide" evidence="2">
    <location>
        <begin position="1"/>
        <end position="22"/>
    </location>
</feature>
<evidence type="ECO:0000256" key="2">
    <source>
        <dbReference type="SAM" id="SignalP"/>
    </source>
</evidence>
<proteinExistence type="predicted"/>
<dbReference type="EMBL" id="BFAG01000006">
    <property type="protein sequence ID" value="GBF05752.1"/>
    <property type="molecule type" value="Genomic_DNA"/>
</dbReference>
<evidence type="ECO:0000256" key="1">
    <source>
        <dbReference type="SAM" id="MobiDB-lite"/>
    </source>
</evidence>
<evidence type="ECO:0000313" key="3">
    <source>
        <dbReference type="EMBL" id="GBF05752.1"/>
    </source>
</evidence>
<dbReference type="AlphaFoldDB" id="A0A2I9CV39"/>
<organism evidence="3 4">
    <name type="scientific">Deinococcus aerius</name>
    <dbReference type="NCBI Taxonomy" id="200253"/>
    <lineage>
        <taxon>Bacteria</taxon>
        <taxon>Thermotogati</taxon>
        <taxon>Deinococcota</taxon>
        <taxon>Deinococci</taxon>
        <taxon>Deinococcales</taxon>
        <taxon>Deinococcaceae</taxon>
        <taxon>Deinococcus</taxon>
    </lineage>
</organism>
<name>A0A2I9CV39_9DEIO</name>
<keyword evidence="2" id="KW-0732">Signal</keyword>
<feature type="compositionally biased region" description="Basic and acidic residues" evidence="1">
    <location>
        <begin position="196"/>
        <end position="209"/>
    </location>
</feature>
<evidence type="ECO:0000313" key="4">
    <source>
        <dbReference type="Proteomes" id="UP000236569"/>
    </source>
</evidence>
<comment type="caution">
    <text evidence="3">The sequence shown here is derived from an EMBL/GenBank/DDBJ whole genome shotgun (WGS) entry which is preliminary data.</text>
</comment>
<keyword evidence="4" id="KW-1185">Reference proteome</keyword>
<feature type="chain" id="PRO_5014417561" evidence="2">
    <location>
        <begin position="23"/>
        <end position="244"/>
    </location>
</feature>
<protein>
    <submittedName>
        <fullName evidence="3">Uncharacterized protein</fullName>
    </submittedName>
</protein>
<feature type="region of interest" description="Disordered" evidence="1">
    <location>
        <begin position="186"/>
        <end position="209"/>
    </location>
</feature>
<dbReference type="Proteomes" id="UP000236569">
    <property type="component" value="Unassembled WGS sequence"/>
</dbReference>
<accession>A0A2I9CV39</accession>